<dbReference type="EMBL" id="AYLP01000015">
    <property type="protein sequence ID" value="ESS68964.1"/>
    <property type="molecule type" value="Genomic_DNA"/>
</dbReference>
<dbReference type="VEuPathDB" id="TriTrypDB:TCDM_02224"/>
<reference evidence="2 3" key="1">
    <citation type="journal article" date="2014" name="Genome Announc.">
        <title>Trypanosoma cruzi Clone Dm28c Draft Genome Sequence.</title>
        <authorList>
            <person name="Grisard E.C."/>
            <person name="Teixeira S.M."/>
            <person name="de Almeida L.G."/>
            <person name="Stoco P.H."/>
            <person name="Gerber A.L."/>
            <person name="Talavera-Lopez C."/>
            <person name="Lima O.C."/>
            <person name="Andersson B."/>
            <person name="de Vasconcelos A.T."/>
        </authorList>
    </citation>
    <scope>NUCLEOTIDE SEQUENCE [LARGE SCALE GENOMIC DNA]</scope>
    <source>
        <strain evidence="2 3">Dm28c</strain>
    </source>
</reference>
<organism evidence="2 3">
    <name type="scientific">Trypanosoma cruzi Dm28c</name>
    <dbReference type="NCBI Taxonomy" id="1416333"/>
    <lineage>
        <taxon>Eukaryota</taxon>
        <taxon>Discoba</taxon>
        <taxon>Euglenozoa</taxon>
        <taxon>Kinetoplastea</taxon>
        <taxon>Metakinetoplastina</taxon>
        <taxon>Trypanosomatida</taxon>
        <taxon>Trypanosomatidae</taxon>
        <taxon>Trypanosoma</taxon>
        <taxon>Schizotrypanum</taxon>
    </lineage>
</organism>
<evidence type="ECO:0000313" key="3">
    <source>
        <dbReference type="Proteomes" id="UP000017861"/>
    </source>
</evidence>
<protein>
    <submittedName>
        <fullName evidence="2">Uncharacterized protein</fullName>
    </submittedName>
</protein>
<feature type="region of interest" description="Disordered" evidence="1">
    <location>
        <begin position="1"/>
        <end position="36"/>
    </location>
</feature>
<dbReference type="Proteomes" id="UP000017861">
    <property type="component" value="Unassembled WGS sequence"/>
</dbReference>
<dbReference type="AlphaFoldDB" id="V5BMC9"/>
<proteinExistence type="predicted"/>
<evidence type="ECO:0000256" key="1">
    <source>
        <dbReference type="SAM" id="MobiDB-lite"/>
    </source>
</evidence>
<gene>
    <name evidence="2" type="ORF">TCDM_02224</name>
</gene>
<evidence type="ECO:0000313" key="2">
    <source>
        <dbReference type="EMBL" id="ESS68964.1"/>
    </source>
</evidence>
<comment type="caution">
    <text evidence="2">The sequence shown here is derived from an EMBL/GenBank/DDBJ whole genome shotgun (WGS) entry which is preliminary data.</text>
</comment>
<accession>V5BMC9</accession>
<sequence>MCCAFKETNKQTGKNNKKGRTFGGGGGGGRGDERQTKEREEVMICCVKPSHWAAYSHLHSHTTARVVCHLLPHILLQLLFIYWKGEEKQKKGKEERKTKRGKEKEDQDG</sequence>
<name>V5BMC9_TRYCR</name>
<feature type="region of interest" description="Disordered" evidence="1">
    <location>
        <begin position="87"/>
        <end position="109"/>
    </location>
</feature>